<protein>
    <recommendedName>
        <fullName evidence="2">YCII-related domain-containing protein</fullName>
    </recommendedName>
</protein>
<dbReference type="AlphaFoldDB" id="A0A7R9L718"/>
<organism evidence="3">
    <name type="scientific">Oppiella nova</name>
    <dbReference type="NCBI Taxonomy" id="334625"/>
    <lineage>
        <taxon>Eukaryota</taxon>
        <taxon>Metazoa</taxon>
        <taxon>Ecdysozoa</taxon>
        <taxon>Arthropoda</taxon>
        <taxon>Chelicerata</taxon>
        <taxon>Arachnida</taxon>
        <taxon>Acari</taxon>
        <taxon>Acariformes</taxon>
        <taxon>Sarcoptiformes</taxon>
        <taxon>Oribatida</taxon>
        <taxon>Brachypylina</taxon>
        <taxon>Oppioidea</taxon>
        <taxon>Oppiidae</taxon>
        <taxon>Oppiella</taxon>
    </lineage>
</organism>
<evidence type="ECO:0000313" key="4">
    <source>
        <dbReference type="Proteomes" id="UP000728032"/>
    </source>
</evidence>
<dbReference type="EMBL" id="CAJPVJ010000001">
    <property type="protein sequence ID" value="CAG2155700.1"/>
    <property type="molecule type" value="Genomic_DNA"/>
</dbReference>
<dbReference type="Pfam" id="PF03795">
    <property type="entry name" value="YCII"/>
    <property type="match status" value="1"/>
</dbReference>
<dbReference type="OrthoDB" id="5519740at2759"/>
<dbReference type="PANTHER" id="PTHR33606">
    <property type="entry name" value="PROTEIN YCII"/>
    <property type="match status" value="1"/>
</dbReference>
<feature type="transmembrane region" description="Helical" evidence="1">
    <location>
        <begin position="83"/>
        <end position="102"/>
    </location>
</feature>
<evidence type="ECO:0000259" key="2">
    <source>
        <dbReference type="Pfam" id="PF03795"/>
    </source>
</evidence>
<evidence type="ECO:0000313" key="3">
    <source>
        <dbReference type="EMBL" id="CAD7636175.1"/>
    </source>
</evidence>
<keyword evidence="1" id="KW-1133">Transmembrane helix</keyword>
<keyword evidence="1" id="KW-0472">Membrane</keyword>
<dbReference type="PANTHER" id="PTHR33606:SF3">
    <property type="entry name" value="PROTEIN YCII"/>
    <property type="match status" value="1"/>
</dbReference>
<feature type="domain" description="YCII-related" evidence="2">
    <location>
        <begin position="3"/>
        <end position="85"/>
    </location>
</feature>
<dbReference type="InterPro" id="IPR005545">
    <property type="entry name" value="YCII"/>
</dbReference>
<proteinExistence type="predicted"/>
<accession>A0A7R9L718</accession>
<dbReference type="Proteomes" id="UP000728032">
    <property type="component" value="Unassembled WGS sequence"/>
</dbReference>
<gene>
    <name evidence="3" type="ORF">ONB1V03_LOCUS32</name>
</gene>
<sequence>MPLFVITCTDQAGTVEKRLAVRPQHLARLEKLDAEGRVIVAGAMPIDRENPQAGFYGSTLILDFDSREALDEWLKDEPFLKEGIYILLYFYHLLYRLSLLNLQRLKQRRQRLLRRPNLLHRQNRVLFLL</sequence>
<dbReference type="InterPro" id="IPR051807">
    <property type="entry name" value="Sec-metab_biosynth-assoc"/>
</dbReference>
<dbReference type="Gene3D" id="3.30.70.1060">
    <property type="entry name" value="Dimeric alpha+beta barrel"/>
    <property type="match status" value="1"/>
</dbReference>
<name>A0A7R9L718_9ACAR</name>
<reference evidence="3" key="1">
    <citation type="submission" date="2020-11" db="EMBL/GenBank/DDBJ databases">
        <authorList>
            <person name="Tran Van P."/>
        </authorList>
    </citation>
    <scope>NUCLEOTIDE SEQUENCE</scope>
</reference>
<evidence type="ECO:0000256" key="1">
    <source>
        <dbReference type="SAM" id="Phobius"/>
    </source>
</evidence>
<keyword evidence="4" id="KW-1185">Reference proteome</keyword>
<dbReference type="InterPro" id="IPR011008">
    <property type="entry name" value="Dimeric_a/b-barrel"/>
</dbReference>
<dbReference type="EMBL" id="OC914826">
    <property type="protein sequence ID" value="CAD7636175.1"/>
    <property type="molecule type" value="Genomic_DNA"/>
</dbReference>
<dbReference type="SUPFAM" id="SSF54909">
    <property type="entry name" value="Dimeric alpha+beta barrel"/>
    <property type="match status" value="1"/>
</dbReference>
<keyword evidence="1" id="KW-0812">Transmembrane</keyword>